<evidence type="ECO:0000313" key="2">
    <source>
        <dbReference type="Proteomes" id="UP001489719"/>
    </source>
</evidence>
<comment type="caution">
    <text evidence="1">The sequence shown here is derived from an EMBL/GenBank/DDBJ whole genome shotgun (WGS) entry which is preliminary data.</text>
</comment>
<evidence type="ECO:0000313" key="1">
    <source>
        <dbReference type="EMBL" id="KAK9319896.1"/>
    </source>
</evidence>
<gene>
    <name evidence="1" type="ORF">V1517DRAFT_281018</name>
</gene>
<name>A0ACC3TGM5_9ASCO</name>
<dbReference type="Proteomes" id="UP001489719">
    <property type="component" value="Unassembled WGS sequence"/>
</dbReference>
<dbReference type="EMBL" id="MU970155">
    <property type="protein sequence ID" value="KAK9319896.1"/>
    <property type="molecule type" value="Genomic_DNA"/>
</dbReference>
<keyword evidence="1" id="KW-0689">Ribosomal protein</keyword>
<accession>A0ACC3TGM5</accession>
<keyword evidence="2" id="KW-1185">Reference proteome</keyword>
<reference evidence="2" key="1">
    <citation type="journal article" date="2024" name="Front. Bioeng. Biotechnol.">
        <title>Genome-scale model development and genomic sequencing of the oleaginous clade Lipomyces.</title>
        <authorList>
            <person name="Czajka J.J."/>
            <person name="Han Y."/>
            <person name="Kim J."/>
            <person name="Mondo S.J."/>
            <person name="Hofstad B.A."/>
            <person name="Robles A."/>
            <person name="Haridas S."/>
            <person name="Riley R."/>
            <person name="LaButti K."/>
            <person name="Pangilinan J."/>
            <person name="Andreopoulos W."/>
            <person name="Lipzen A."/>
            <person name="Yan J."/>
            <person name="Wang M."/>
            <person name="Ng V."/>
            <person name="Grigoriev I.V."/>
            <person name="Spatafora J.W."/>
            <person name="Magnuson J.K."/>
            <person name="Baker S.E."/>
            <person name="Pomraning K.R."/>
        </authorList>
    </citation>
    <scope>NUCLEOTIDE SEQUENCE [LARGE SCALE GENOMIC DNA]</scope>
    <source>
        <strain evidence="2">CBS 10300</strain>
    </source>
</reference>
<organism evidence="1 2">
    <name type="scientific">Lipomyces orientalis</name>
    <dbReference type="NCBI Taxonomy" id="1233043"/>
    <lineage>
        <taxon>Eukaryota</taxon>
        <taxon>Fungi</taxon>
        <taxon>Dikarya</taxon>
        <taxon>Ascomycota</taxon>
        <taxon>Saccharomycotina</taxon>
        <taxon>Lipomycetes</taxon>
        <taxon>Lipomycetales</taxon>
        <taxon>Lipomycetaceae</taxon>
        <taxon>Lipomyces</taxon>
    </lineage>
</organism>
<protein>
    <submittedName>
        <fullName evidence="1">Ribosomal protein L10-domain-containing protein</fullName>
    </submittedName>
</protein>
<keyword evidence="1" id="KW-0687">Ribonucleoprotein</keyword>
<sequence length="246" mass="27615">MPKSKRSKLVTLTKTQKKGREGKELLFNQIREALEVYKYVWVFDIANMRNSFLKDVRRDWTGSRLLFGRTKVMAKALGLTQDDEVRNNLSKLSKYVRGAVGLLLTSEDPETVETYFSDFAKSDFPRAGQIASVSFTVPSGIIYSRAGQIPVEDDIPLPHSLESTLRVQLGVPTSLKNGKIVIENDFEVCKEGDVLDAKQTRLLKLFGIACAEFRVRLVAYWADGIVHELDTTNSDEEIAYGSDGVE</sequence>
<proteinExistence type="predicted"/>